<gene>
    <name evidence="2" type="ORF">Q609_ECAC01375G0003</name>
</gene>
<evidence type="ECO:0000313" key="2">
    <source>
        <dbReference type="EMBL" id="ETJ24651.1"/>
    </source>
</evidence>
<evidence type="ECO:0000313" key="3">
    <source>
        <dbReference type="Proteomes" id="UP000018853"/>
    </source>
</evidence>
<evidence type="ECO:0000256" key="1">
    <source>
        <dbReference type="SAM" id="Phobius"/>
    </source>
</evidence>
<sequence>MESRASVPANTNKLPPFSSNILVAKLLAMEKVPYWCVPLISIPLAVLVWRAAPLFWTISVALPLSLTVSVPPSLIVVFIASPLAETVCIPPSLIVVSFATPSTICSPPVSVVPVAVAFVLTISRPPALTCVLAEVVSDSTVNTPPFVSRILFAAPCSMLNATPSARVPVTRVALVVATNAP</sequence>
<organism evidence="2 3">
    <name type="scientific">Escherichia coli DORA_A_5_14_21</name>
    <dbReference type="NCBI Taxonomy" id="1403943"/>
    <lineage>
        <taxon>Bacteria</taxon>
        <taxon>Pseudomonadati</taxon>
        <taxon>Pseudomonadota</taxon>
        <taxon>Gammaproteobacteria</taxon>
        <taxon>Enterobacterales</taxon>
        <taxon>Enterobacteriaceae</taxon>
        <taxon>Escherichia</taxon>
    </lineage>
</organism>
<keyword evidence="1" id="KW-0472">Membrane</keyword>
<accession>W1X379</accession>
<keyword evidence="1" id="KW-1133">Transmembrane helix</keyword>
<feature type="transmembrane region" description="Helical" evidence="1">
    <location>
        <begin position="32"/>
        <end position="49"/>
    </location>
</feature>
<name>W1X379_ECOLX</name>
<dbReference type="Proteomes" id="UP000018853">
    <property type="component" value="Unassembled WGS sequence"/>
</dbReference>
<dbReference type="EMBL" id="AZLZ01001375">
    <property type="protein sequence ID" value="ETJ24651.1"/>
    <property type="molecule type" value="Genomic_DNA"/>
</dbReference>
<proteinExistence type="predicted"/>
<keyword evidence="1" id="KW-0812">Transmembrane</keyword>
<protein>
    <submittedName>
        <fullName evidence="2">Uncharacterized protein</fullName>
    </submittedName>
</protein>
<comment type="caution">
    <text evidence="2">The sequence shown here is derived from an EMBL/GenBank/DDBJ whole genome shotgun (WGS) entry which is preliminary data.</text>
</comment>
<dbReference type="AlphaFoldDB" id="W1X379"/>
<reference evidence="2 3" key="1">
    <citation type="submission" date="2013-12" db="EMBL/GenBank/DDBJ databases">
        <title>A Varibaculum cambriense genome reconstructed from a premature infant gut community with otherwise low bacterial novelty that shifts toward anaerobic metabolism during the third week of life.</title>
        <authorList>
            <person name="Brown C.T."/>
            <person name="Sharon I."/>
            <person name="Thomas B.C."/>
            <person name="Castelle C.J."/>
            <person name="Morowitz M.J."/>
            <person name="Banfield J.F."/>
        </authorList>
    </citation>
    <scope>NUCLEOTIDE SEQUENCE [LARGE SCALE GENOMIC DNA]</scope>
    <source>
        <strain evidence="3">DORA_A_5_14_21</strain>
    </source>
</reference>